<keyword evidence="4" id="KW-0808">Transferase</keyword>
<dbReference type="Proteomes" id="UP001320972">
    <property type="component" value="Unassembled WGS sequence"/>
</dbReference>
<dbReference type="InterPro" id="IPR035965">
    <property type="entry name" value="PAS-like_dom_sf"/>
</dbReference>
<proteinExistence type="predicted"/>
<dbReference type="RefSeq" id="WP_338003861.1">
    <property type="nucleotide sequence ID" value="NZ_JAOPKA010000006.1"/>
</dbReference>
<evidence type="ECO:0000313" key="14">
    <source>
        <dbReference type="Proteomes" id="UP001321018"/>
    </source>
</evidence>
<dbReference type="Gene3D" id="3.30.450.20">
    <property type="entry name" value="PAS domain"/>
    <property type="match status" value="6"/>
</dbReference>
<dbReference type="SMART" id="SM00091">
    <property type="entry name" value="PAS"/>
    <property type="match status" value="6"/>
</dbReference>
<evidence type="ECO:0000313" key="12">
    <source>
        <dbReference type="EMBL" id="MCU4975787.1"/>
    </source>
</evidence>
<protein>
    <recommendedName>
        <fullName evidence="2">histidine kinase</fullName>
        <ecNumber evidence="2">2.7.13.3</ecNumber>
    </recommendedName>
</protein>
<feature type="domain" description="Histidine kinase" evidence="8">
    <location>
        <begin position="804"/>
        <end position="1018"/>
    </location>
</feature>
<dbReference type="EMBL" id="JAOPKB010000024">
    <property type="protein sequence ID" value="MCU4975787.1"/>
    <property type="molecule type" value="Genomic_DNA"/>
</dbReference>
<dbReference type="EC" id="2.7.13.3" evidence="2"/>
<feature type="domain" description="PAS" evidence="9">
    <location>
        <begin position="654"/>
        <end position="690"/>
    </location>
</feature>
<feature type="domain" description="PAS" evidence="9">
    <location>
        <begin position="286"/>
        <end position="356"/>
    </location>
</feature>
<dbReference type="InterPro" id="IPR052162">
    <property type="entry name" value="Sensor_kinase/Photoreceptor"/>
</dbReference>
<dbReference type="PANTHER" id="PTHR43304:SF1">
    <property type="entry name" value="PAC DOMAIN-CONTAINING PROTEIN"/>
    <property type="match status" value="1"/>
</dbReference>
<dbReference type="InterPro" id="IPR013656">
    <property type="entry name" value="PAS_4"/>
</dbReference>
<dbReference type="Proteomes" id="UP001321018">
    <property type="component" value="Unassembled WGS sequence"/>
</dbReference>
<gene>
    <name evidence="12" type="ORF">OB955_24190</name>
    <name evidence="11" type="ORF">OB960_11520</name>
</gene>
<dbReference type="Gene3D" id="3.30.565.10">
    <property type="entry name" value="Histidine kinase-like ATPase, C-terminal domain"/>
    <property type="match status" value="1"/>
</dbReference>
<feature type="domain" description="PAS" evidence="9">
    <location>
        <begin position="21"/>
        <end position="91"/>
    </location>
</feature>
<dbReference type="CDD" id="cd00130">
    <property type="entry name" value="PAS"/>
    <property type="match status" value="4"/>
</dbReference>
<organism evidence="11 14">
    <name type="scientific">Natronoglomus mannanivorans</name>
    <dbReference type="NCBI Taxonomy" id="2979990"/>
    <lineage>
        <taxon>Archaea</taxon>
        <taxon>Methanobacteriati</taxon>
        <taxon>Methanobacteriota</taxon>
        <taxon>Stenosarchaea group</taxon>
        <taxon>Halobacteria</taxon>
        <taxon>Halobacteriales</taxon>
        <taxon>Natrialbaceae</taxon>
        <taxon>Natronoglomus</taxon>
    </lineage>
</organism>
<dbReference type="InterPro" id="IPR000014">
    <property type="entry name" value="PAS"/>
</dbReference>
<evidence type="ECO:0000256" key="7">
    <source>
        <dbReference type="SAM" id="MobiDB-lite"/>
    </source>
</evidence>
<dbReference type="PRINTS" id="PR00344">
    <property type="entry name" value="BCTRLSENSOR"/>
</dbReference>
<dbReference type="Pfam" id="PF02518">
    <property type="entry name" value="HATPase_c"/>
    <property type="match status" value="1"/>
</dbReference>
<sequence length="1018" mass="114645">MTGRANATEAAFWADDGDDVALQNFYTLVNTVDDGIYQLDTAGRFVAVNDAIPEMIGYTRDELLGEHVSVVLEDEDIDRITREISTCLETDGRIDETFELTARTADGEGISCELRLSLLVDGGTFRGSTGIVREISDRKRGGPTRRERAQRKHQRERENDLIDRILETSPVGIQVLDADGEVTRMNGRFRDILDISADEAETYDPSNRPVYDETGVPISTDDHPFARTLESGEPVYDEVLQVELPDGSRRWVSVNAAPLFDETGELDRVVTAGEDVTDLKERERELEAELDEIFGRVSDAFYALDDEWRYTHVNEHAADFMGRSREELLGANAWDVFPEAVDSTLYDNYHEAMATQEPVSFERYSEPFGIWAEVTAYPSETGLSVYFRDITDRKERERELAESERRYRTLAEYFPNGLVTLFDHDLEYTLAAGQGFDRIPVEPEDLEGRQFHDVWPDETAGALEPAFQAALEGEERSVELEYADREWVLHAVPITDERGDVFAGMTMAQDITEQKERERYLEDANAQLEAATEAGAVGTWEWHVPEDEMVTGATFARTFGVDPDAAREGVSSERFLASVHEDDRPRVEEKMATALETCGEYEAEYRVWNAADDCRWVVSRGRVECDAEGNPVTFPGAVTDITERKRAELELRRSEAQLHSLIEILPVGVVVADRDGGLVEVNNAAKDIWGGDVLDADSLEEYDKFPVRWADTGDPVERDEWTIARVLQGEEITDPGIFEIEAADGERRTLSVRGMPIRDEYGVVTRGVITLTDITERREYQHRLERTIEQLEASNERLEHFAYAASHDLQEPLRMISSYLQLIENRYSDALDAEGEEFLAFATDGADRMREMIHGLLEYSRIETQGDPFEPIDLESTLEAVSEDIQIRIEESGADVSVDDELPRVRGDASQLRQLFQNLLSNAIEYSGDEPPRISVTADRTGSMWTVSVSDGGIGIEPADQDRIFEVFQRLHSHDEHDGTGIGLAICQRIVERHDGDIWVDSVPGEGTTVSFTLPTAE</sequence>
<dbReference type="SUPFAM" id="SSF55785">
    <property type="entry name" value="PYP-like sensor domain (PAS domain)"/>
    <property type="match status" value="6"/>
</dbReference>
<dbReference type="InterPro" id="IPR036097">
    <property type="entry name" value="HisK_dim/P_sf"/>
</dbReference>
<reference evidence="11 13" key="1">
    <citation type="submission" date="2022-09" db="EMBL/GenBank/DDBJ databases">
        <title>Enrichment on poylsaccharides allowed isolation of novel metabolic and taxonomic groups of Haloarchaea.</title>
        <authorList>
            <person name="Sorokin D.Y."/>
            <person name="Elcheninov A.G."/>
            <person name="Khizhniak T.V."/>
            <person name="Kolganova T.V."/>
            <person name="Kublanov I.V."/>
        </authorList>
    </citation>
    <scope>NUCLEOTIDE SEQUENCE</scope>
    <source>
        <strain evidence="12 13">AArc-m2/3/4</strain>
        <strain evidence="11">AArc-xg1-1</strain>
    </source>
</reference>
<dbReference type="FunFam" id="3.30.565.10:FF:000006">
    <property type="entry name" value="Sensor histidine kinase WalK"/>
    <property type="match status" value="1"/>
</dbReference>
<evidence type="ECO:0000256" key="4">
    <source>
        <dbReference type="ARBA" id="ARBA00022679"/>
    </source>
</evidence>
<evidence type="ECO:0000256" key="1">
    <source>
        <dbReference type="ARBA" id="ARBA00000085"/>
    </source>
</evidence>
<dbReference type="Pfam" id="PF08447">
    <property type="entry name" value="PAS_3"/>
    <property type="match status" value="1"/>
</dbReference>
<dbReference type="PANTHER" id="PTHR43304">
    <property type="entry name" value="PHYTOCHROME-LIKE PROTEIN CPH1"/>
    <property type="match status" value="1"/>
</dbReference>
<evidence type="ECO:0000259" key="10">
    <source>
        <dbReference type="PROSITE" id="PS50113"/>
    </source>
</evidence>
<dbReference type="CDD" id="cd00082">
    <property type="entry name" value="HisKA"/>
    <property type="match status" value="1"/>
</dbReference>
<dbReference type="InterPro" id="IPR003661">
    <property type="entry name" value="HisK_dim/P_dom"/>
</dbReference>
<dbReference type="InterPro" id="IPR000700">
    <property type="entry name" value="PAS-assoc_C"/>
</dbReference>
<dbReference type="InterPro" id="IPR036890">
    <property type="entry name" value="HATPase_C_sf"/>
</dbReference>
<keyword evidence="6" id="KW-0175">Coiled coil</keyword>
<keyword evidence="3" id="KW-0597">Phosphoprotein</keyword>
<keyword evidence="13" id="KW-1185">Reference proteome</keyword>
<evidence type="ECO:0000313" key="13">
    <source>
        <dbReference type="Proteomes" id="UP001320972"/>
    </source>
</evidence>
<comment type="caution">
    <text evidence="11">The sequence shown here is derived from an EMBL/GenBank/DDBJ whole genome shotgun (WGS) entry which is preliminary data.</text>
</comment>
<accession>A0AAP3E1X1</accession>
<dbReference type="SUPFAM" id="SSF55874">
    <property type="entry name" value="ATPase domain of HSP90 chaperone/DNA topoisomerase II/histidine kinase"/>
    <property type="match status" value="1"/>
</dbReference>
<feature type="coiled-coil region" evidence="6">
    <location>
        <begin position="269"/>
        <end position="296"/>
    </location>
</feature>
<dbReference type="EMBL" id="JAOPKA010000006">
    <property type="protein sequence ID" value="MCU4742026.1"/>
    <property type="molecule type" value="Genomic_DNA"/>
</dbReference>
<feature type="domain" description="PAC" evidence="10">
    <location>
        <begin position="471"/>
        <end position="523"/>
    </location>
</feature>
<evidence type="ECO:0000259" key="8">
    <source>
        <dbReference type="PROSITE" id="PS50109"/>
    </source>
</evidence>
<dbReference type="PROSITE" id="PS50112">
    <property type="entry name" value="PAS"/>
    <property type="match status" value="4"/>
</dbReference>
<dbReference type="InterPro" id="IPR013655">
    <property type="entry name" value="PAS_fold_3"/>
</dbReference>
<dbReference type="Gene3D" id="1.10.287.130">
    <property type="match status" value="1"/>
</dbReference>
<dbReference type="SMART" id="SM00086">
    <property type="entry name" value="PAC"/>
    <property type="match status" value="4"/>
</dbReference>
<feature type="compositionally biased region" description="Basic and acidic residues" evidence="7">
    <location>
        <begin position="136"/>
        <end position="147"/>
    </location>
</feature>
<keyword evidence="5" id="KW-0418">Kinase</keyword>
<dbReference type="InterPro" id="IPR004358">
    <property type="entry name" value="Sig_transdc_His_kin-like_C"/>
</dbReference>
<dbReference type="AlphaFoldDB" id="A0AAP3E1X1"/>
<dbReference type="PROSITE" id="PS50113">
    <property type="entry name" value="PAC"/>
    <property type="match status" value="4"/>
</dbReference>
<feature type="domain" description="PAC" evidence="10">
    <location>
        <begin position="236"/>
        <end position="288"/>
    </location>
</feature>
<evidence type="ECO:0000313" key="11">
    <source>
        <dbReference type="EMBL" id="MCU4742026.1"/>
    </source>
</evidence>
<feature type="domain" description="PAS" evidence="9">
    <location>
        <begin position="158"/>
        <end position="199"/>
    </location>
</feature>
<dbReference type="PROSITE" id="PS50109">
    <property type="entry name" value="HIS_KIN"/>
    <property type="match status" value="1"/>
</dbReference>
<feature type="region of interest" description="Disordered" evidence="7">
    <location>
        <begin position="136"/>
        <end position="157"/>
    </location>
</feature>
<dbReference type="Gene3D" id="2.10.70.100">
    <property type="match status" value="1"/>
</dbReference>
<evidence type="ECO:0000256" key="3">
    <source>
        <dbReference type="ARBA" id="ARBA00022553"/>
    </source>
</evidence>
<dbReference type="Pfam" id="PF08448">
    <property type="entry name" value="PAS_4"/>
    <property type="match status" value="5"/>
</dbReference>
<dbReference type="SMART" id="SM00388">
    <property type="entry name" value="HisKA"/>
    <property type="match status" value="1"/>
</dbReference>
<dbReference type="InterPro" id="IPR005467">
    <property type="entry name" value="His_kinase_dom"/>
</dbReference>
<dbReference type="GO" id="GO:0000155">
    <property type="term" value="F:phosphorelay sensor kinase activity"/>
    <property type="evidence" value="ECO:0007669"/>
    <property type="project" value="InterPro"/>
</dbReference>
<feature type="domain" description="PAC" evidence="10">
    <location>
        <begin position="601"/>
        <end position="653"/>
    </location>
</feature>
<evidence type="ECO:0000256" key="5">
    <source>
        <dbReference type="ARBA" id="ARBA00022777"/>
    </source>
</evidence>
<dbReference type="SMART" id="SM00387">
    <property type="entry name" value="HATPase_c"/>
    <property type="match status" value="1"/>
</dbReference>
<evidence type="ECO:0000259" key="9">
    <source>
        <dbReference type="PROSITE" id="PS50112"/>
    </source>
</evidence>
<evidence type="ECO:0000256" key="2">
    <source>
        <dbReference type="ARBA" id="ARBA00012438"/>
    </source>
</evidence>
<feature type="domain" description="PAC" evidence="10">
    <location>
        <begin position="734"/>
        <end position="786"/>
    </location>
</feature>
<dbReference type="NCBIfam" id="TIGR00229">
    <property type="entry name" value="sensory_box"/>
    <property type="match status" value="5"/>
</dbReference>
<dbReference type="Pfam" id="PF00512">
    <property type="entry name" value="HisKA"/>
    <property type="match status" value="1"/>
</dbReference>
<comment type="catalytic activity">
    <reaction evidence="1">
        <text>ATP + protein L-histidine = ADP + protein N-phospho-L-histidine.</text>
        <dbReference type="EC" id="2.7.13.3"/>
    </reaction>
</comment>
<evidence type="ECO:0000256" key="6">
    <source>
        <dbReference type="SAM" id="Coils"/>
    </source>
</evidence>
<dbReference type="SUPFAM" id="SSF47384">
    <property type="entry name" value="Homodimeric domain of signal transducing histidine kinase"/>
    <property type="match status" value="1"/>
</dbReference>
<dbReference type="InterPro" id="IPR003594">
    <property type="entry name" value="HATPase_dom"/>
</dbReference>
<name>A0AAP3E1X1_9EURY</name>
<dbReference type="InterPro" id="IPR001610">
    <property type="entry name" value="PAC"/>
</dbReference>